<dbReference type="SMART" id="SM00530">
    <property type="entry name" value="HTH_XRE"/>
    <property type="match status" value="1"/>
</dbReference>
<dbReference type="InterPro" id="IPR001387">
    <property type="entry name" value="Cro/C1-type_HTH"/>
</dbReference>
<dbReference type="InterPro" id="IPR010982">
    <property type="entry name" value="Lambda_DNA-bd_dom_sf"/>
</dbReference>
<dbReference type="Pfam" id="PF00515">
    <property type="entry name" value="TPR_1"/>
    <property type="match status" value="1"/>
</dbReference>
<comment type="caution">
    <text evidence="3">The sequence shown here is derived from an EMBL/GenBank/DDBJ whole genome shotgun (WGS) entry which is preliminary data.</text>
</comment>
<dbReference type="SUPFAM" id="SSF47413">
    <property type="entry name" value="lambda repressor-like DNA-binding domains"/>
    <property type="match status" value="1"/>
</dbReference>
<dbReference type="PROSITE" id="PS50943">
    <property type="entry name" value="HTH_CROC1"/>
    <property type="match status" value="1"/>
</dbReference>
<reference evidence="4" key="1">
    <citation type="journal article" date="2019" name="Int. J. Syst. Evol. Microbiol.">
        <title>The Global Catalogue of Microorganisms (GCM) 10K type strain sequencing project: providing services to taxonomists for standard genome sequencing and annotation.</title>
        <authorList>
            <consortium name="The Broad Institute Genomics Platform"/>
            <consortium name="The Broad Institute Genome Sequencing Center for Infectious Disease"/>
            <person name="Wu L."/>
            <person name="Ma J."/>
        </authorList>
    </citation>
    <scope>NUCLEOTIDE SEQUENCE [LARGE SCALE GENOMIC DNA]</scope>
    <source>
        <strain evidence="4">CGMCC 4.1621</strain>
    </source>
</reference>
<evidence type="ECO:0000313" key="4">
    <source>
        <dbReference type="Proteomes" id="UP001596410"/>
    </source>
</evidence>
<keyword evidence="4" id="KW-1185">Reference proteome</keyword>
<dbReference type="EMBL" id="JBHSZV010000028">
    <property type="protein sequence ID" value="MFC7062477.1"/>
    <property type="molecule type" value="Genomic_DNA"/>
</dbReference>
<dbReference type="InterPro" id="IPR019734">
    <property type="entry name" value="TPR_rpt"/>
</dbReference>
<dbReference type="RefSeq" id="WP_204710293.1">
    <property type="nucleotide sequence ID" value="NZ_JBHSZV010000028.1"/>
</dbReference>
<dbReference type="InterPro" id="IPR011990">
    <property type="entry name" value="TPR-like_helical_dom_sf"/>
</dbReference>
<dbReference type="InterPro" id="IPR053163">
    <property type="entry name" value="HTH-type_regulator_Rgg"/>
</dbReference>
<evidence type="ECO:0000256" key="1">
    <source>
        <dbReference type="PROSITE-ProRule" id="PRU00339"/>
    </source>
</evidence>
<sequence>MKGQLIKQHRKFKNLTLEDLSSGICSVSYLSKIEHNTINASDEIYRLLGKRLNIRLENLNEDFDEKIYTQLMKWHETIQLKDFPLMKELYKKCQKLLNTNHNIELSNLYKIVHSRYELTINKMPLPKKTSKELHDVLSQSSYEYRFLYYKTIGIHHFLNYDYKKATTHFKLAEEMMGKLPTIDSELYYHFSLAYTRLQMFVESNYYADMALEGYQKSLNYSRITDCHMMLAINYNYLGLHQVAERLFFNLLKGSKEKLSPIENGKIYHNLGYIYFQEESYDQALHYLNEALQLKEEHNVSSVSTLYLLAQTHYRRDNQDSSWKYINKGEREAVKQDELKYQHKFFVLKHLLLETTFQDSFIEKLEKEIIPDFRTLNEYKDYKNHLELLGEICYEKRLYKKCSMLFIEANRYKFTQRKDLL</sequence>
<dbReference type="SUPFAM" id="SSF48452">
    <property type="entry name" value="TPR-like"/>
    <property type="match status" value="1"/>
</dbReference>
<dbReference type="Gene3D" id="1.25.40.10">
    <property type="entry name" value="Tetratricopeptide repeat domain"/>
    <property type="match status" value="1"/>
</dbReference>
<protein>
    <submittedName>
        <fullName evidence="3">Transcriptional regulator</fullName>
    </submittedName>
</protein>
<dbReference type="PANTHER" id="PTHR37038">
    <property type="entry name" value="TRANSCRIPTIONAL REGULATOR-RELATED"/>
    <property type="match status" value="1"/>
</dbReference>
<feature type="repeat" description="TPR" evidence="1">
    <location>
        <begin position="264"/>
        <end position="297"/>
    </location>
</feature>
<keyword evidence="1" id="KW-0802">TPR repeat</keyword>
<dbReference type="Proteomes" id="UP001596410">
    <property type="component" value="Unassembled WGS sequence"/>
</dbReference>
<gene>
    <name evidence="3" type="ORF">ACFQIC_11475</name>
</gene>
<dbReference type="PROSITE" id="PS50005">
    <property type="entry name" value="TPR"/>
    <property type="match status" value="1"/>
</dbReference>
<proteinExistence type="predicted"/>
<organism evidence="3 4">
    <name type="scientific">Halobacillus seohaensis</name>
    <dbReference type="NCBI Taxonomy" id="447421"/>
    <lineage>
        <taxon>Bacteria</taxon>
        <taxon>Bacillati</taxon>
        <taxon>Bacillota</taxon>
        <taxon>Bacilli</taxon>
        <taxon>Bacillales</taxon>
        <taxon>Bacillaceae</taxon>
        <taxon>Halobacillus</taxon>
    </lineage>
</organism>
<dbReference type="Gene3D" id="1.10.260.40">
    <property type="entry name" value="lambda repressor-like DNA-binding domains"/>
    <property type="match status" value="1"/>
</dbReference>
<evidence type="ECO:0000313" key="3">
    <source>
        <dbReference type="EMBL" id="MFC7062477.1"/>
    </source>
</evidence>
<name>A0ABW2EPL0_9BACI</name>
<accession>A0ABW2EPL0</accession>
<evidence type="ECO:0000259" key="2">
    <source>
        <dbReference type="PROSITE" id="PS50943"/>
    </source>
</evidence>
<dbReference type="SMART" id="SM00028">
    <property type="entry name" value="TPR"/>
    <property type="match status" value="2"/>
</dbReference>
<feature type="domain" description="HTH cro/C1-type" evidence="2">
    <location>
        <begin position="6"/>
        <end position="59"/>
    </location>
</feature>
<dbReference type="PROSITE" id="PS50293">
    <property type="entry name" value="TPR_REGION"/>
    <property type="match status" value="1"/>
</dbReference>
<dbReference type="CDD" id="cd00093">
    <property type="entry name" value="HTH_XRE"/>
    <property type="match status" value="1"/>
</dbReference>